<dbReference type="EMBL" id="CAJFDI010000006">
    <property type="protein sequence ID" value="CAD5234472.1"/>
    <property type="molecule type" value="Genomic_DNA"/>
</dbReference>
<comment type="caution">
    <text evidence="1">Lacks conserved residue(s) required for the propagation of feature annotation.</text>
</comment>
<accession>A0A1I7SML8</accession>
<keyword evidence="1" id="KW-1015">Disulfide bond</keyword>
<reference evidence="8" key="1">
    <citation type="submission" date="2016-11" db="UniProtKB">
        <authorList>
            <consortium name="WormBaseParasite"/>
        </authorList>
    </citation>
    <scope>IDENTIFICATION</scope>
</reference>
<feature type="domain" description="EGF-like" evidence="3">
    <location>
        <begin position="1106"/>
        <end position="1138"/>
    </location>
</feature>
<evidence type="ECO:0000259" key="3">
    <source>
        <dbReference type="PROSITE" id="PS50026"/>
    </source>
</evidence>
<feature type="chain" id="PRO_5036022242" evidence="2">
    <location>
        <begin position="21"/>
        <end position="1619"/>
    </location>
</feature>
<reference evidence="5" key="2">
    <citation type="submission" date="2020-08" db="EMBL/GenBank/DDBJ databases">
        <authorList>
            <person name="Kikuchi T."/>
        </authorList>
    </citation>
    <scope>NUCLEOTIDE SEQUENCE</scope>
    <source>
        <strain evidence="4">Ka4C1</strain>
    </source>
</reference>
<gene>
    <name evidence="4" type="ORF">BXYJ_LOCUS14563</name>
</gene>
<dbReference type="Proteomes" id="UP000582659">
    <property type="component" value="Unassembled WGS sequence"/>
</dbReference>
<feature type="domain" description="EGF-like" evidence="3">
    <location>
        <begin position="1583"/>
        <end position="1615"/>
    </location>
</feature>
<feature type="disulfide bond" evidence="1">
    <location>
        <begin position="1128"/>
        <end position="1137"/>
    </location>
</feature>
<dbReference type="PROSITE" id="PS00022">
    <property type="entry name" value="EGF_1"/>
    <property type="match status" value="4"/>
</dbReference>
<dbReference type="WBParaSite" id="BXY_1430300.1">
    <property type="protein sequence ID" value="BXY_1430300.1"/>
    <property type="gene ID" value="BXY_1430300"/>
</dbReference>
<keyword evidence="2" id="KW-0732">Signal</keyword>
<dbReference type="SMART" id="SM00604">
    <property type="entry name" value="MD"/>
    <property type="match status" value="1"/>
</dbReference>
<feature type="disulfide bond" evidence="1">
    <location>
        <begin position="1605"/>
        <end position="1614"/>
    </location>
</feature>
<dbReference type="SMART" id="SM00181">
    <property type="entry name" value="EGF"/>
    <property type="match status" value="4"/>
</dbReference>
<dbReference type="InterPro" id="IPR000742">
    <property type="entry name" value="EGF"/>
</dbReference>
<dbReference type="EMBL" id="CAJFCV020000006">
    <property type="protein sequence ID" value="CAG9130278.1"/>
    <property type="molecule type" value="Genomic_DNA"/>
</dbReference>
<protein>
    <submittedName>
        <fullName evidence="4">(pine wood nematode) hypothetical protein</fullName>
    </submittedName>
</protein>
<dbReference type="OrthoDB" id="5779730at2759"/>
<evidence type="ECO:0000313" key="7">
    <source>
        <dbReference type="Proteomes" id="UP000659654"/>
    </source>
</evidence>
<feature type="disulfide bond" evidence="1">
    <location>
        <begin position="662"/>
        <end position="671"/>
    </location>
</feature>
<feature type="disulfide bond" evidence="1">
    <location>
        <begin position="643"/>
        <end position="660"/>
    </location>
</feature>
<feature type="domain" description="EGF-like" evidence="3">
    <location>
        <begin position="163"/>
        <end position="196"/>
    </location>
</feature>
<evidence type="ECO:0000313" key="4">
    <source>
        <dbReference type="EMBL" id="CAD5234472.1"/>
    </source>
</evidence>
<evidence type="ECO:0000313" key="5">
    <source>
        <dbReference type="EMBL" id="CAG9130278.1"/>
    </source>
</evidence>
<dbReference type="eggNOG" id="ENOG502SJZW">
    <property type="taxonomic scope" value="Eukaryota"/>
</dbReference>
<feature type="signal peptide" evidence="2">
    <location>
        <begin position="1"/>
        <end position="20"/>
    </location>
</feature>
<dbReference type="Gene3D" id="2.10.25.10">
    <property type="entry name" value="Laminin"/>
    <property type="match status" value="4"/>
</dbReference>
<dbReference type="PROSITE" id="PS01186">
    <property type="entry name" value="EGF_2"/>
    <property type="match status" value="4"/>
</dbReference>
<keyword evidence="1" id="KW-0245">EGF-like domain</keyword>
<feature type="domain" description="EGF-like" evidence="3">
    <location>
        <begin position="634"/>
        <end position="672"/>
    </location>
</feature>
<dbReference type="SMR" id="A0A1I7SML8"/>
<dbReference type="Proteomes" id="UP000659654">
    <property type="component" value="Unassembled WGS sequence"/>
</dbReference>
<sequence length="1619" mass="178833">MRLRAFGLCLLALISALVSAEIHFDVRVHLKSVSQDDLNSSNFVGTHNYFQKILTSEFNKILGANDSSINIYDFRIAGTELSLPTVIFHAELSLKGDLERGEIVQKVLSSKNLVLPFIKSIDSPTSKSVFFNRLASLSSAATECKNGGVLLPNATCVCRPYFSGSDCSRIICDHQGIPTPSGDCYCPPGYIGKHCETLPVLPASRSSFDFSQRSLVLIVDNGISMASKINDVAKYLYQMKEKKDLLSYYKDFVLFTFAKDGNSVIETIHRALTIDGLISAFNGISVINSDARQPILTQTVKALSHEGSILPKSNVIIVTDSLASDGVAFSNNEESTTAENKLLKSTLHWQHSIHVIFSDKTKHSPHPQDPGNALSSLKRTAHRSNGDFVYTSLVKNAVSTALSILIESQHKATLVSVARERTIATANVKLPINDNSFAYVVVYGSVTLAAGTVNLDPVSSTENLALYKVDSEHSEVKFTSPNNKPWGYRAIVQTDVDVSLAFTSEEYSEATANYAVKGIPNLVVINPLNCDTEKVNTQIVDASDSNSQIVGDTGYHRRIIDSNFPYLAKGSIQCNPGPLLVKVDIKAKSGKNFVSLVPSFCYEPVRHSGNTDPNCNNGYYDKTNQQCVCKKFYGGKYCDEVQCANRGQQNHFPGNGQPQCLCEPGFDGEFCEHMKCSDQAPLPETGERALIVIIQRTFTQAFLNPYIRDGIKNALKKAPNFTEFVLGTYANTLKDGQQVIRTSYFNDSTEFADNLDAKKIEYLMSNDGDQGSLAALKASLDTETSSSSNHLVLLFTDSPSKDDKSIVNELKATALNRFTELHIISTSEYGNGDECLGEDDQKNYKEIASSTGGFYIQQCDGPANIIQNFLEEFVVASRQLQITNRKSAADCVKEQIQFTVSDGTTERIVIVDSENADDVEVTLTAEDASSGHKVQKITKLGKVTIFKVSQLSQTKYNVIVASSKSGGCQLKVGQESDFEVLLGYSANPSLDATNLTARFGFPLHPVVFVSSQLQSDLNVRFSVPTANGYDDIGALREEGCTFDYYFGSPFSCSEFEKNFEANIEITTSDNVTIERSILAYCNPPESKCLHNGVENNGTCTCTEKYNGEYCENPVCENGGRSSDTLCQCPPGYKGEFCEFTLCSKWNFLETHDVQNFEHKTISFVVQDNQEEYNTVLMDEIDKFVQNLGQTKTFKHYNLVTFNNKTATNVINTVSTRRFLEVFKKELSQKPDEDNSKVNQALLGVKLAAQTTLYKPSIIYLITSKNAAVQNAPETFEILSEGGVQVNVILVDKDGNADQFSNLHYLTHISYATGGRFIKLEGTSVKGLLSNYLHKTVYENALIEDKKFHDCTTQLSVEFPVEARNKWYSVVVSGANASENIELWDGTTKNDIKRFKLVEDSNTFIALIGNFQPGQKTIKIKTSSGRCSVQVRSASELHTDFGFTIDPHDDFPNERPSFLGVKNQSTLVTLKIGSALYKNHKVTPTQLTLSSRNLKEAVDTVLAETNIILRDPYRCANQFITPLITVAEGNYDLTKSPFLIKISGKDENGNNFQRIKSYFPEKLNCQNSKGQTDHGSCICDDNHYGDECQYPRCQHGGIPDLTVCSCPSGYYGRYCEKIIS</sequence>
<keyword evidence="7" id="KW-1185">Reference proteome</keyword>
<dbReference type="CDD" id="cd00054">
    <property type="entry name" value="EGF_CA"/>
    <property type="match status" value="1"/>
</dbReference>
<proteinExistence type="predicted"/>
<name>A0A1I7SML8_BURXY</name>
<dbReference type="PANTHER" id="PTHR47324">
    <property type="entry name" value="PROTEIN IRG-7-RELATED"/>
    <property type="match status" value="1"/>
</dbReference>
<dbReference type="InterPro" id="IPR053295">
    <property type="entry name" value="Innate_immunity_reg"/>
</dbReference>
<dbReference type="Proteomes" id="UP000095284">
    <property type="component" value="Unplaced"/>
</dbReference>
<evidence type="ECO:0000313" key="6">
    <source>
        <dbReference type="Proteomes" id="UP000095284"/>
    </source>
</evidence>
<organism evidence="6 8">
    <name type="scientific">Bursaphelenchus xylophilus</name>
    <name type="common">Pinewood nematode worm</name>
    <name type="synonym">Aphelenchoides xylophilus</name>
    <dbReference type="NCBI Taxonomy" id="6326"/>
    <lineage>
        <taxon>Eukaryota</taxon>
        <taxon>Metazoa</taxon>
        <taxon>Ecdysozoa</taxon>
        <taxon>Nematoda</taxon>
        <taxon>Chromadorea</taxon>
        <taxon>Rhabditida</taxon>
        <taxon>Tylenchina</taxon>
        <taxon>Tylenchomorpha</taxon>
        <taxon>Aphelenchoidea</taxon>
        <taxon>Aphelenchoididae</taxon>
        <taxon>Bursaphelenchus</taxon>
    </lineage>
</organism>
<evidence type="ECO:0000256" key="1">
    <source>
        <dbReference type="PROSITE-ProRule" id="PRU00076"/>
    </source>
</evidence>
<feature type="disulfide bond" evidence="1">
    <location>
        <begin position="186"/>
        <end position="195"/>
    </location>
</feature>
<dbReference type="InterPro" id="IPR006582">
    <property type="entry name" value="MD_domain"/>
</dbReference>
<evidence type="ECO:0000256" key="2">
    <source>
        <dbReference type="SAM" id="SignalP"/>
    </source>
</evidence>
<dbReference type="PANTHER" id="PTHR47324:SF3">
    <property type="entry name" value="EGF-LIKE DOMAIN-CONTAINING PROTEIN"/>
    <property type="match status" value="1"/>
</dbReference>
<dbReference type="PROSITE" id="PS50026">
    <property type="entry name" value="EGF_3"/>
    <property type="match status" value="4"/>
</dbReference>
<evidence type="ECO:0000313" key="8">
    <source>
        <dbReference type="WBParaSite" id="BXY_1430300.1"/>
    </source>
</evidence>